<dbReference type="RefSeq" id="WP_338347709.1">
    <property type="nucleotide sequence ID" value="NZ_CAUZLY010000003.1"/>
</dbReference>
<sequence>MSEVNKNKRLYDELLTMKVEQLKKASTFVEASLIARSMQPLVQSYIEYMDWDSRES</sequence>
<evidence type="ECO:0000313" key="2">
    <source>
        <dbReference type="Proteomes" id="UP001314200"/>
    </source>
</evidence>
<organism evidence="1 2">
    <name type="scientific">Fructobacillus cardui</name>
    <dbReference type="NCBI Taxonomy" id="2893170"/>
    <lineage>
        <taxon>Bacteria</taxon>
        <taxon>Bacillati</taxon>
        <taxon>Bacillota</taxon>
        <taxon>Bacilli</taxon>
        <taxon>Lactobacillales</taxon>
        <taxon>Lactobacillaceae</taxon>
        <taxon>Fructobacillus</taxon>
    </lineage>
</organism>
<dbReference type="EMBL" id="CAUZLY010000003">
    <property type="protein sequence ID" value="CAK1232507.1"/>
    <property type="molecule type" value="Genomic_DNA"/>
</dbReference>
<proteinExistence type="predicted"/>
<gene>
    <name evidence="1" type="ORF">R82641_BJNNKPBH_00370</name>
</gene>
<keyword evidence="2" id="KW-1185">Reference proteome</keyword>
<reference evidence="1 2" key="1">
    <citation type="submission" date="2023-10" db="EMBL/GenBank/DDBJ databases">
        <authorList>
            <person name="Botero Cardona J."/>
        </authorList>
    </citation>
    <scope>NUCLEOTIDE SEQUENCE [LARGE SCALE GENOMIC DNA]</scope>
    <source>
        <strain evidence="1 2">R-82641</strain>
    </source>
</reference>
<dbReference type="Proteomes" id="UP001314200">
    <property type="component" value="Unassembled WGS sequence"/>
</dbReference>
<accession>A0ABM9MQS5</accession>
<name>A0ABM9MQS5_9LACO</name>
<comment type="caution">
    <text evidence="1">The sequence shown here is derived from an EMBL/GenBank/DDBJ whole genome shotgun (WGS) entry which is preliminary data.</text>
</comment>
<protein>
    <submittedName>
        <fullName evidence="1">Uncharacterized protein</fullName>
    </submittedName>
</protein>
<evidence type="ECO:0000313" key="1">
    <source>
        <dbReference type="EMBL" id="CAK1232507.1"/>
    </source>
</evidence>